<dbReference type="RefSeq" id="WP_087456958.1">
    <property type="nucleotide sequence ID" value="NZ_CP021434.1"/>
</dbReference>
<evidence type="ECO:0000313" key="3">
    <source>
        <dbReference type="Proteomes" id="UP000195437"/>
    </source>
</evidence>
<keyword evidence="1" id="KW-0812">Transmembrane</keyword>
<feature type="transmembrane region" description="Helical" evidence="1">
    <location>
        <begin position="87"/>
        <end position="103"/>
    </location>
</feature>
<proteinExistence type="predicted"/>
<dbReference type="AlphaFoldDB" id="A0A1Y0ING0"/>
<organism evidence="2 3">
    <name type="scientific">Tumebacillus avium</name>
    <dbReference type="NCBI Taxonomy" id="1903704"/>
    <lineage>
        <taxon>Bacteria</taxon>
        <taxon>Bacillati</taxon>
        <taxon>Bacillota</taxon>
        <taxon>Bacilli</taxon>
        <taxon>Bacillales</taxon>
        <taxon>Alicyclobacillaceae</taxon>
        <taxon>Tumebacillus</taxon>
    </lineage>
</organism>
<dbReference type="EMBL" id="CP021434">
    <property type="protein sequence ID" value="ARU61579.1"/>
    <property type="molecule type" value="Genomic_DNA"/>
</dbReference>
<dbReference type="OrthoDB" id="2380116at2"/>
<name>A0A1Y0ING0_9BACL</name>
<feature type="transmembrane region" description="Helical" evidence="1">
    <location>
        <begin position="6"/>
        <end position="29"/>
    </location>
</feature>
<keyword evidence="1" id="KW-0472">Membrane</keyword>
<dbReference type="Proteomes" id="UP000195437">
    <property type="component" value="Chromosome"/>
</dbReference>
<gene>
    <name evidence="2" type="ORF">CBW65_11585</name>
</gene>
<feature type="transmembrane region" description="Helical" evidence="1">
    <location>
        <begin position="65"/>
        <end position="81"/>
    </location>
</feature>
<sequence length="321" mass="36633">MTDWLAIWKALFIAGVLAYLAGTAAYGWLPIQRRRLKRKIFARERVAFSSDVNTELHGYHIGPNHWGAVLWTAAFLLLLVLQVERALLVIGCFVYIGALTCHYHRSRPYQKMQGYLLTDQGMYLFPENLGRPLWNKSEQLFAAWDGVSGYKIDGSFLQFAGADGSITAQVEYRAVDYEQVKAALFELGVQRLELTDRLWAAQIDEERFYALEDEVNDLGWDLLDLFHEELQGMNLRPEFGVMRNMPGDRLFEEQARSWLQLNLVDADSSERVAGGSFPLWHSTGSVGYLLGTGGQELVDRLQEWMKMTLRDAQKAREVVVS</sequence>
<evidence type="ECO:0000313" key="2">
    <source>
        <dbReference type="EMBL" id="ARU61579.1"/>
    </source>
</evidence>
<accession>A0A1Y0ING0</accession>
<dbReference type="KEGG" id="tum:CBW65_11585"/>
<protein>
    <submittedName>
        <fullName evidence="2">Uncharacterized protein</fullName>
    </submittedName>
</protein>
<keyword evidence="3" id="KW-1185">Reference proteome</keyword>
<keyword evidence="1" id="KW-1133">Transmembrane helix</keyword>
<evidence type="ECO:0000256" key="1">
    <source>
        <dbReference type="SAM" id="Phobius"/>
    </source>
</evidence>
<reference evidence="3" key="1">
    <citation type="submission" date="2017-05" db="EMBL/GenBank/DDBJ databases">
        <authorList>
            <person name="Sung H."/>
        </authorList>
    </citation>
    <scope>NUCLEOTIDE SEQUENCE [LARGE SCALE GENOMIC DNA]</scope>
    <source>
        <strain evidence="3">AR23208</strain>
    </source>
</reference>